<evidence type="ECO:0000256" key="1">
    <source>
        <dbReference type="ARBA" id="ARBA00004141"/>
    </source>
</evidence>
<keyword evidence="2" id="KW-0813">Transport</keyword>
<evidence type="ECO:0000256" key="6">
    <source>
        <dbReference type="SAM" id="Phobius"/>
    </source>
</evidence>
<evidence type="ECO:0000259" key="7">
    <source>
        <dbReference type="PROSITE" id="PS50801"/>
    </source>
</evidence>
<dbReference type="InterPro" id="IPR011547">
    <property type="entry name" value="SLC26A/SulP_dom"/>
</dbReference>
<evidence type="ECO:0000256" key="2">
    <source>
        <dbReference type="ARBA" id="ARBA00022448"/>
    </source>
</evidence>
<dbReference type="PROSITE" id="PS50801">
    <property type="entry name" value="STAS"/>
    <property type="match status" value="1"/>
</dbReference>
<reference evidence="8 9" key="1">
    <citation type="journal article" date="2021" name="Hortic Res">
        <title>Chromosome-scale assembly of the Dendrobium chrysotoxum genome enhances the understanding of orchid evolution.</title>
        <authorList>
            <person name="Zhang Y."/>
            <person name="Zhang G.Q."/>
            <person name="Zhang D."/>
            <person name="Liu X.D."/>
            <person name="Xu X.Y."/>
            <person name="Sun W.H."/>
            <person name="Yu X."/>
            <person name="Zhu X."/>
            <person name="Wang Z.W."/>
            <person name="Zhao X."/>
            <person name="Zhong W.Y."/>
            <person name="Chen H."/>
            <person name="Yin W.L."/>
            <person name="Huang T."/>
            <person name="Niu S.C."/>
            <person name="Liu Z.J."/>
        </authorList>
    </citation>
    <scope>NUCLEOTIDE SEQUENCE [LARGE SCALE GENOMIC DNA]</scope>
    <source>
        <strain evidence="8">Lindl</strain>
    </source>
</reference>
<evidence type="ECO:0000256" key="5">
    <source>
        <dbReference type="ARBA" id="ARBA00023136"/>
    </source>
</evidence>
<dbReference type="GO" id="GO:0016020">
    <property type="term" value="C:membrane"/>
    <property type="evidence" value="ECO:0007669"/>
    <property type="project" value="UniProtKB-SubCell"/>
</dbReference>
<gene>
    <name evidence="8" type="ORF">IEQ34_017296</name>
</gene>
<comment type="caution">
    <text evidence="8">The sequence shown here is derived from an EMBL/GenBank/DDBJ whole genome shotgun (WGS) entry which is preliminary data.</text>
</comment>
<feature type="transmembrane region" description="Helical" evidence="6">
    <location>
        <begin position="358"/>
        <end position="381"/>
    </location>
</feature>
<feature type="transmembrane region" description="Helical" evidence="6">
    <location>
        <begin position="644"/>
        <end position="671"/>
    </location>
</feature>
<dbReference type="InterPro" id="IPR001902">
    <property type="entry name" value="SLC26A/SulP_fam"/>
</dbReference>
<dbReference type="Pfam" id="PF01740">
    <property type="entry name" value="STAS"/>
    <property type="match status" value="1"/>
</dbReference>
<dbReference type="InterPro" id="IPR036513">
    <property type="entry name" value="STAS_dom_sf"/>
</dbReference>
<name>A0AAV7GBM3_DENCH</name>
<keyword evidence="4 6" id="KW-1133">Transmembrane helix</keyword>
<dbReference type="Pfam" id="PF00916">
    <property type="entry name" value="Sulfate_transp"/>
    <property type="match status" value="1"/>
</dbReference>
<feature type="transmembrane region" description="Helical" evidence="6">
    <location>
        <begin position="333"/>
        <end position="351"/>
    </location>
</feature>
<evidence type="ECO:0000313" key="9">
    <source>
        <dbReference type="Proteomes" id="UP000775213"/>
    </source>
</evidence>
<dbReference type="AlphaFoldDB" id="A0AAV7GBM3"/>
<dbReference type="InterPro" id="IPR002645">
    <property type="entry name" value="STAS_dom"/>
</dbReference>
<feature type="transmembrane region" description="Helical" evidence="6">
    <location>
        <begin position="585"/>
        <end position="603"/>
    </location>
</feature>
<keyword evidence="3 6" id="KW-0812">Transmembrane</keyword>
<feature type="transmembrane region" description="Helical" evidence="6">
    <location>
        <begin position="610"/>
        <end position="632"/>
    </location>
</feature>
<dbReference type="PANTHER" id="PTHR11814">
    <property type="entry name" value="SULFATE TRANSPORTER"/>
    <property type="match status" value="1"/>
</dbReference>
<evidence type="ECO:0000256" key="4">
    <source>
        <dbReference type="ARBA" id="ARBA00022989"/>
    </source>
</evidence>
<dbReference type="GO" id="GO:0055085">
    <property type="term" value="P:transmembrane transport"/>
    <property type="evidence" value="ECO:0007669"/>
    <property type="project" value="InterPro"/>
</dbReference>
<dbReference type="EMBL" id="JAGFBR010000016">
    <property type="protein sequence ID" value="KAH0452972.1"/>
    <property type="molecule type" value="Genomic_DNA"/>
</dbReference>
<proteinExistence type="predicted"/>
<feature type="transmembrane region" description="Helical" evidence="6">
    <location>
        <begin position="546"/>
        <end position="565"/>
    </location>
</feature>
<feature type="transmembrane region" description="Helical" evidence="6">
    <location>
        <begin position="414"/>
        <end position="435"/>
    </location>
</feature>
<dbReference type="Gene3D" id="3.30.750.24">
    <property type="entry name" value="STAS domain"/>
    <property type="match status" value="1"/>
</dbReference>
<comment type="subcellular location">
    <subcellularLocation>
        <location evidence="1">Membrane</location>
        <topology evidence="1">Multi-pass membrane protein</topology>
    </subcellularLocation>
</comment>
<dbReference type="SUPFAM" id="SSF52091">
    <property type="entry name" value="SpoIIaa-like"/>
    <property type="match status" value="1"/>
</dbReference>
<feature type="domain" description="STAS" evidence="7">
    <location>
        <begin position="695"/>
        <end position="818"/>
    </location>
</feature>
<protein>
    <recommendedName>
        <fullName evidence="7">STAS domain-containing protein</fullName>
    </recommendedName>
</protein>
<dbReference type="FunFam" id="3.30.750.24:FF:000002">
    <property type="entry name" value="Sulfate transporter 31"/>
    <property type="match status" value="1"/>
</dbReference>
<keyword evidence="5 6" id="KW-0472">Membrane</keyword>
<sequence length="826" mass="90675">MEPLNNIGVFPDIVNNGDVDNGLAALIPNAVVVSDCDLNDPSTDTVNVPFLSSLGYVDMNDEVPLIDVPIFLISNDALQAQLTFKSKDNDMVQGDWLAYCDSSANWDVGEAIDVQWEESREIYGLNVIRIAEEGCCLVGAFAVLALTSFRCLLLDSTMVHSAADETETKELDLAILSSSRRWSDNLPSSYKVGLPPRQRLVSEFLDKLKETLFTDDPLRPYKNQKRSRQFIIGLQSLFPILKWGSEYNLIKLKGDVIAGLTIASLCIPQDIGYAKLANLDPQYGLYSSFVSPMVYAVLGSSRDIAIGPVAVVSLLLGTLLQKEFDYTKNRAEYYRLAFTATFFAGVTEAALGCLRLGFLIDFLSHAAIIGFMGGAAITIGLQQLKGFLGIQNFTKKTDIISVMKSVWGSVHHGWNWQTIVIGIAFLIFLLLAKYIGKKKRSLFWVPAIAPLISIILSTFFVYITHANKHGVQIVSTQKLISIFFVNHIKKGINPSSAHQIYFSGSNLVKGVKIGVVSGMIALTEAVAIGRTFAAMKDYQLDGNKEMVALGTMNIIGSLASCYISTGSFSRSAVNYMAGCQTAASNIVMSIAVGLTLALLTPLFKYTPNAILSSIIINAVIGLIDYNAAILIWKVDKMDFIACMGAFFGVIFVSVEIGLLIAVSISFIKILLQVTRPRIVLLGNLSRTSIYRNIQQYPEATTVPGFVIVRVDCAIYFSNSNYVKERILRWLTDEEDKLRDNGLPQIKFLIVEMSPVTDIDTTGIHALEELHKSLKKKDIELILANPGPGVMEKLQSSKFTELIGHNKIFLTVGEAITNCSKEVGEEA</sequence>
<organism evidence="8 9">
    <name type="scientific">Dendrobium chrysotoxum</name>
    <name type="common">Orchid</name>
    <dbReference type="NCBI Taxonomy" id="161865"/>
    <lineage>
        <taxon>Eukaryota</taxon>
        <taxon>Viridiplantae</taxon>
        <taxon>Streptophyta</taxon>
        <taxon>Embryophyta</taxon>
        <taxon>Tracheophyta</taxon>
        <taxon>Spermatophyta</taxon>
        <taxon>Magnoliopsida</taxon>
        <taxon>Liliopsida</taxon>
        <taxon>Asparagales</taxon>
        <taxon>Orchidaceae</taxon>
        <taxon>Epidendroideae</taxon>
        <taxon>Malaxideae</taxon>
        <taxon>Dendrobiinae</taxon>
        <taxon>Dendrobium</taxon>
    </lineage>
</organism>
<evidence type="ECO:0000313" key="8">
    <source>
        <dbReference type="EMBL" id="KAH0452972.1"/>
    </source>
</evidence>
<accession>A0AAV7GBM3</accession>
<dbReference type="NCBIfam" id="TIGR00815">
    <property type="entry name" value="sulP"/>
    <property type="match status" value="1"/>
</dbReference>
<evidence type="ECO:0000256" key="3">
    <source>
        <dbReference type="ARBA" id="ARBA00022692"/>
    </source>
</evidence>
<keyword evidence="9" id="KW-1185">Reference proteome</keyword>
<dbReference type="CDD" id="cd07042">
    <property type="entry name" value="STAS_SulP_like_sulfate_transporter"/>
    <property type="match status" value="1"/>
</dbReference>
<feature type="transmembrane region" description="Helical" evidence="6">
    <location>
        <begin position="442"/>
        <end position="463"/>
    </location>
</feature>
<dbReference type="Proteomes" id="UP000775213">
    <property type="component" value="Unassembled WGS sequence"/>
</dbReference>